<dbReference type="PANTHER" id="PTHR10283:SF82">
    <property type="entry name" value="SOLUTE CARRIER FAMILY 13 MEMBER 2"/>
    <property type="match status" value="1"/>
</dbReference>
<dbReference type="AlphaFoldDB" id="A0AAW1CJ07"/>
<evidence type="ECO:0000313" key="10">
    <source>
        <dbReference type="Proteomes" id="UP001474421"/>
    </source>
</evidence>
<feature type="transmembrane region" description="Helical" evidence="8">
    <location>
        <begin position="38"/>
        <end position="57"/>
    </location>
</feature>
<keyword evidence="7" id="KW-0739">Sodium transport</keyword>
<name>A0AAW1CJ07_CROAD</name>
<dbReference type="EMBL" id="JAOTOJ010000001">
    <property type="protein sequence ID" value="KAK9412677.1"/>
    <property type="molecule type" value="Genomic_DNA"/>
</dbReference>
<keyword evidence="7" id="KW-0406">Ion transport</keyword>
<evidence type="ECO:0000256" key="3">
    <source>
        <dbReference type="ARBA" id="ARBA00022448"/>
    </source>
</evidence>
<evidence type="ECO:0000256" key="6">
    <source>
        <dbReference type="ARBA" id="ARBA00023136"/>
    </source>
</evidence>
<evidence type="ECO:0000256" key="4">
    <source>
        <dbReference type="ARBA" id="ARBA00022692"/>
    </source>
</evidence>
<evidence type="ECO:0000313" key="9">
    <source>
        <dbReference type="EMBL" id="KAK9412677.1"/>
    </source>
</evidence>
<comment type="subcellular location">
    <subcellularLocation>
        <location evidence="1">Membrane</location>
        <topology evidence="1">Multi-pass membrane protein</topology>
    </subcellularLocation>
</comment>
<keyword evidence="3" id="KW-0813">Transport</keyword>
<dbReference type="PANTHER" id="PTHR10283">
    <property type="entry name" value="SOLUTE CARRIER FAMILY 13 MEMBER"/>
    <property type="match status" value="1"/>
</dbReference>
<protein>
    <submittedName>
        <fullName evidence="9">Solute carrier family 13 member 2</fullName>
    </submittedName>
</protein>
<keyword evidence="6 8" id="KW-0472">Membrane</keyword>
<keyword evidence="10" id="KW-1185">Reference proteome</keyword>
<keyword evidence="4 8" id="KW-0812">Transmembrane</keyword>
<dbReference type="PROSITE" id="PS01271">
    <property type="entry name" value="NA_SULFATE"/>
    <property type="match status" value="1"/>
</dbReference>
<gene>
    <name evidence="9" type="ORF">NXF25_003852</name>
</gene>
<dbReference type="GO" id="GO:0015138">
    <property type="term" value="F:fumarate transmembrane transporter activity"/>
    <property type="evidence" value="ECO:0007669"/>
    <property type="project" value="TreeGrafter"/>
</dbReference>
<comment type="caution">
    <text evidence="9">The sequence shown here is derived from an EMBL/GenBank/DDBJ whole genome shotgun (WGS) entry which is preliminary data.</text>
</comment>
<evidence type="ECO:0000256" key="8">
    <source>
        <dbReference type="SAM" id="Phobius"/>
    </source>
</evidence>
<dbReference type="Pfam" id="PF00939">
    <property type="entry name" value="Na_sulph_symp"/>
    <property type="match status" value="1"/>
</dbReference>
<evidence type="ECO:0000256" key="7">
    <source>
        <dbReference type="ARBA" id="ARBA00023201"/>
    </source>
</evidence>
<dbReference type="InterPro" id="IPR031312">
    <property type="entry name" value="Na/sul_symport_CS"/>
</dbReference>
<dbReference type="InterPro" id="IPR001898">
    <property type="entry name" value="SLC13A/DASS"/>
</dbReference>
<reference evidence="9 10" key="1">
    <citation type="journal article" date="2024" name="Proc. Natl. Acad. Sci. U.S.A.">
        <title>The genetic regulatory architecture and epigenomic basis for age-related changes in rattlesnake venom.</title>
        <authorList>
            <person name="Hogan M.P."/>
            <person name="Holding M.L."/>
            <person name="Nystrom G.S."/>
            <person name="Colston T.J."/>
            <person name="Bartlett D.A."/>
            <person name="Mason A.J."/>
            <person name="Ellsworth S.A."/>
            <person name="Rautsaw R.M."/>
            <person name="Lawrence K.C."/>
            <person name="Strickland J.L."/>
            <person name="He B."/>
            <person name="Fraser P."/>
            <person name="Margres M.J."/>
            <person name="Gilbert D.M."/>
            <person name="Gibbs H.L."/>
            <person name="Parkinson C.L."/>
            <person name="Rokyta D.R."/>
        </authorList>
    </citation>
    <scope>NUCLEOTIDE SEQUENCE [LARGE SCALE GENOMIC DNA]</scope>
    <source>
        <strain evidence="9">DRR0105</strain>
    </source>
</reference>
<evidence type="ECO:0000256" key="1">
    <source>
        <dbReference type="ARBA" id="ARBA00004141"/>
    </source>
</evidence>
<evidence type="ECO:0000256" key="2">
    <source>
        <dbReference type="ARBA" id="ARBA00006772"/>
    </source>
</evidence>
<dbReference type="GO" id="GO:0015139">
    <property type="term" value="F:alpha-ketoglutarate transmembrane transporter activity"/>
    <property type="evidence" value="ECO:0007669"/>
    <property type="project" value="TreeGrafter"/>
</dbReference>
<accession>A0AAW1CJ07</accession>
<dbReference type="GO" id="GO:0071285">
    <property type="term" value="P:cellular response to lithium ion"/>
    <property type="evidence" value="ECO:0007669"/>
    <property type="project" value="TreeGrafter"/>
</dbReference>
<organism evidence="9 10">
    <name type="scientific">Crotalus adamanteus</name>
    <name type="common">Eastern diamondback rattlesnake</name>
    <dbReference type="NCBI Taxonomy" id="8729"/>
    <lineage>
        <taxon>Eukaryota</taxon>
        <taxon>Metazoa</taxon>
        <taxon>Chordata</taxon>
        <taxon>Craniata</taxon>
        <taxon>Vertebrata</taxon>
        <taxon>Euteleostomi</taxon>
        <taxon>Lepidosauria</taxon>
        <taxon>Squamata</taxon>
        <taxon>Bifurcata</taxon>
        <taxon>Unidentata</taxon>
        <taxon>Episquamata</taxon>
        <taxon>Toxicofera</taxon>
        <taxon>Serpentes</taxon>
        <taxon>Colubroidea</taxon>
        <taxon>Viperidae</taxon>
        <taxon>Crotalinae</taxon>
        <taxon>Crotalus</taxon>
    </lineage>
</organism>
<sequence>MLPCTLAASLAFMLPVATPPNAIVFSYGNLRVIDMVKAGFMLNILGVLTIMLAINTWGIPIFNLHQFPAWAHANATQC</sequence>
<comment type="similarity">
    <text evidence="2">Belongs to the SLC13A/DASS transporter (TC 2.A.47) family. NADC subfamily.</text>
</comment>
<keyword evidence="5 8" id="KW-1133">Transmembrane helix</keyword>
<dbReference type="GO" id="GO:0015141">
    <property type="term" value="F:succinate transmembrane transporter activity"/>
    <property type="evidence" value="ECO:0007669"/>
    <property type="project" value="TreeGrafter"/>
</dbReference>
<dbReference type="GO" id="GO:0017153">
    <property type="term" value="F:sodium:dicarboxylate symporter activity"/>
    <property type="evidence" value="ECO:0007669"/>
    <property type="project" value="TreeGrafter"/>
</dbReference>
<dbReference type="GO" id="GO:0005886">
    <property type="term" value="C:plasma membrane"/>
    <property type="evidence" value="ECO:0007669"/>
    <property type="project" value="TreeGrafter"/>
</dbReference>
<evidence type="ECO:0000256" key="5">
    <source>
        <dbReference type="ARBA" id="ARBA00022989"/>
    </source>
</evidence>
<dbReference type="Proteomes" id="UP001474421">
    <property type="component" value="Unassembled WGS sequence"/>
</dbReference>
<keyword evidence="7" id="KW-0915">Sodium</keyword>
<proteinExistence type="inferred from homology"/>